<proteinExistence type="predicted"/>
<name>A0A934QMV9_9PSEU</name>
<dbReference type="RefSeq" id="WP_200314117.1">
    <property type="nucleotide sequence ID" value="NZ_JAENJH010000001.1"/>
</dbReference>
<keyword evidence="13" id="KW-1185">Reference proteome</keyword>
<dbReference type="CDD" id="cd16917">
    <property type="entry name" value="HATPase_UhpB-NarQ-NarX-like"/>
    <property type="match status" value="1"/>
</dbReference>
<feature type="domain" description="Histidine kinase/HSP90-like ATPase" evidence="10">
    <location>
        <begin position="291"/>
        <end position="375"/>
    </location>
</feature>
<dbReference type="InterPro" id="IPR003594">
    <property type="entry name" value="HATPase_dom"/>
</dbReference>
<keyword evidence="7" id="KW-0067">ATP-binding</keyword>
<evidence type="ECO:0000256" key="1">
    <source>
        <dbReference type="ARBA" id="ARBA00000085"/>
    </source>
</evidence>
<protein>
    <recommendedName>
        <fullName evidence="2">histidine kinase</fullName>
        <ecNumber evidence="2">2.7.13.3</ecNumber>
    </recommendedName>
</protein>
<dbReference type="InterPro" id="IPR050482">
    <property type="entry name" value="Sensor_HK_TwoCompSys"/>
</dbReference>
<evidence type="ECO:0000313" key="13">
    <source>
        <dbReference type="Proteomes" id="UP000635245"/>
    </source>
</evidence>
<keyword evidence="6" id="KW-0418">Kinase</keyword>
<dbReference type="EMBL" id="JAENJH010000001">
    <property type="protein sequence ID" value="MBK1783075.1"/>
    <property type="molecule type" value="Genomic_DNA"/>
</dbReference>
<evidence type="ECO:0000256" key="2">
    <source>
        <dbReference type="ARBA" id="ARBA00012438"/>
    </source>
</evidence>
<evidence type="ECO:0000256" key="8">
    <source>
        <dbReference type="ARBA" id="ARBA00023012"/>
    </source>
</evidence>
<keyword evidence="3" id="KW-0597">Phosphoprotein</keyword>
<organism evidence="12 13">
    <name type="scientific">Prauserella cavernicola</name>
    <dbReference type="NCBI Taxonomy" id="2800127"/>
    <lineage>
        <taxon>Bacteria</taxon>
        <taxon>Bacillati</taxon>
        <taxon>Actinomycetota</taxon>
        <taxon>Actinomycetes</taxon>
        <taxon>Pseudonocardiales</taxon>
        <taxon>Pseudonocardiaceae</taxon>
        <taxon>Prauserella</taxon>
    </lineage>
</organism>
<dbReference type="GO" id="GO:0046983">
    <property type="term" value="F:protein dimerization activity"/>
    <property type="evidence" value="ECO:0007669"/>
    <property type="project" value="InterPro"/>
</dbReference>
<reference evidence="12" key="1">
    <citation type="submission" date="2020-12" db="EMBL/GenBank/DDBJ databases">
        <title>Prauserella sp. ASG 168, a novel actinomycete isolated from cave rock.</title>
        <authorList>
            <person name="Suriyachadkun C."/>
        </authorList>
    </citation>
    <scope>NUCLEOTIDE SEQUENCE</scope>
    <source>
        <strain evidence="12">ASG 168</strain>
    </source>
</reference>
<dbReference type="Pfam" id="PF02518">
    <property type="entry name" value="HATPase_c"/>
    <property type="match status" value="1"/>
</dbReference>
<evidence type="ECO:0000259" key="10">
    <source>
        <dbReference type="Pfam" id="PF02518"/>
    </source>
</evidence>
<keyword evidence="8" id="KW-0902">Two-component regulatory system</keyword>
<evidence type="ECO:0000256" key="6">
    <source>
        <dbReference type="ARBA" id="ARBA00022777"/>
    </source>
</evidence>
<evidence type="ECO:0000313" key="12">
    <source>
        <dbReference type="EMBL" id="MBK1783075.1"/>
    </source>
</evidence>
<dbReference type="GO" id="GO:0016020">
    <property type="term" value="C:membrane"/>
    <property type="evidence" value="ECO:0007669"/>
    <property type="project" value="InterPro"/>
</dbReference>
<feature type="transmembrane region" description="Helical" evidence="9">
    <location>
        <begin position="135"/>
        <end position="153"/>
    </location>
</feature>
<feature type="transmembrane region" description="Helical" evidence="9">
    <location>
        <begin position="103"/>
        <end position="123"/>
    </location>
</feature>
<keyword evidence="9" id="KW-1133">Transmembrane helix</keyword>
<evidence type="ECO:0000256" key="3">
    <source>
        <dbReference type="ARBA" id="ARBA00022553"/>
    </source>
</evidence>
<dbReference type="AlphaFoldDB" id="A0A934QMV9"/>
<dbReference type="Proteomes" id="UP000635245">
    <property type="component" value="Unassembled WGS sequence"/>
</dbReference>
<keyword evidence="9" id="KW-0812">Transmembrane</keyword>
<feature type="transmembrane region" description="Helical" evidence="9">
    <location>
        <begin position="43"/>
        <end position="61"/>
    </location>
</feature>
<feature type="transmembrane region" description="Helical" evidence="9">
    <location>
        <begin position="12"/>
        <end position="31"/>
    </location>
</feature>
<keyword evidence="4" id="KW-0808">Transferase</keyword>
<feature type="domain" description="Signal transduction histidine kinase subgroup 3 dimerisation and phosphoacceptor" evidence="11">
    <location>
        <begin position="174"/>
        <end position="239"/>
    </location>
</feature>
<dbReference type="SUPFAM" id="SSF55874">
    <property type="entry name" value="ATPase domain of HSP90 chaperone/DNA topoisomerase II/histidine kinase"/>
    <property type="match status" value="1"/>
</dbReference>
<sequence length="386" mass="40681">MLSRFLRRFPTLVWAPVRFLPLVCAAGYLAVYSRPLEPSVADWVLGLTSASVTIAGGRYPFAVTLVQSTLLVLATRVLPAGVAAALLFALAALAVGELMMRRIGWPCWVGAAGYVAAQVAVSVPGFDPLLTPPTIALMTLAPVLLGVYIRSVLQVAMHAERARRDAVVEARAAERTAIARELHDLVAHYLASVAMRVGGARVALGDREPEVAHALTDVHTTSRTALTDLRRLVTTLRDPASVTDEAGAALAEPEGLTGALAAAVERARGTGLILDAEIDPAVSALDAMRRLAILRVVQEGLTNVIKHAGTGTRASLRVRTLGDEVRVEVRDDGGDTRPEQHDGSGHGLVGIRERVELLGGSMRAGAEPPGWELTVAVPTGATGTVR</sequence>
<keyword evidence="9" id="KW-0472">Membrane</keyword>
<keyword evidence="5" id="KW-0547">Nucleotide-binding</keyword>
<feature type="transmembrane region" description="Helical" evidence="9">
    <location>
        <begin position="73"/>
        <end position="96"/>
    </location>
</feature>
<dbReference type="GO" id="GO:0000155">
    <property type="term" value="F:phosphorelay sensor kinase activity"/>
    <property type="evidence" value="ECO:0007669"/>
    <property type="project" value="InterPro"/>
</dbReference>
<evidence type="ECO:0000256" key="4">
    <source>
        <dbReference type="ARBA" id="ARBA00022679"/>
    </source>
</evidence>
<dbReference type="Pfam" id="PF07730">
    <property type="entry name" value="HisKA_3"/>
    <property type="match status" value="1"/>
</dbReference>
<dbReference type="InterPro" id="IPR011712">
    <property type="entry name" value="Sig_transdc_His_kin_sub3_dim/P"/>
</dbReference>
<dbReference type="EC" id="2.7.13.3" evidence="2"/>
<dbReference type="InterPro" id="IPR036890">
    <property type="entry name" value="HATPase_C_sf"/>
</dbReference>
<evidence type="ECO:0000256" key="9">
    <source>
        <dbReference type="SAM" id="Phobius"/>
    </source>
</evidence>
<dbReference type="Gene3D" id="3.30.565.10">
    <property type="entry name" value="Histidine kinase-like ATPase, C-terminal domain"/>
    <property type="match status" value="1"/>
</dbReference>
<comment type="catalytic activity">
    <reaction evidence="1">
        <text>ATP + protein L-histidine = ADP + protein N-phospho-L-histidine.</text>
        <dbReference type="EC" id="2.7.13.3"/>
    </reaction>
</comment>
<dbReference type="PANTHER" id="PTHR24421">
    <property type="entry name" value="NITRATE/NITRITE SENSOR PROTEIN NARX-RELATED"/>
    <property type="match status" value="1"/>
</dbReference>
<comment type="caution">
    <text evidence="12">The sequence shown here is derived from an EMBL/GenBank/DDBJ whole genome shotgun (WGS) entry which is preliminary data.</text>
</comment>
<accession>A0A934QMV9</accession>
<gene>
    <name evidence="12" type="ORF">JHE00_01970</name>
</gene>
<evidence type="ECO:0000259" key="11">
    <source>
        <dbReference type="Pfam" id="PF07730"/>
    </source>
</evidence>
<evidence type="ECO:0000256" key="5">
    <source>
        <dbReference type="ARBA" id="ARBA00022741"/>
    </source>
</evidence>
<dbReference type="GO" id="GO:0005524">
    <property type="term" value="F:ATP binding"/>
    <property type="evidence" value="ECO:0007669"/>
    <property type="project" value="UniProtKB-KW"/>
</dbReference>
<evidence type="ECO:0000256" key="7">
    <source>
        <dbReference type="ARBA" id="ARBA00022840"/>
    </source>
</evidence>
<dbReference type="Gene3D" id="1.20.5.1930">
    <property type="match status" value="1"/>
</dbReference>
<dbReference type="PANTHER" id="PTHR24421:SF10">
    <property type="entry name" value="NITRATE_NITRITE SENSOR PROTEIN NARQ"/>
    <property type="match status" value="1"/>
</dbReference>